<dbReference type="Proteomes" id="UP000053370">
    <property type="component" value="Unassembled WGS sequence"/>
</dbReference>
<evidence type="ECO:0000259" key="4">
    <source>
        <dbReference type="Pfam" id="PF00557"/>
    </source>
</evidence>
<reference evidence="5" key="1">
    <citation type="journal article" date="2015" name="Genome Announc.">
        <title>Draft Genome Sequence of Anaerolineae Strain TC1, a Novel Isolate from a Methanogenic Wastewater Treatment System.</title>
        <authorList>
            <person name="Matsuura N."/>
            <person name="Tourlousse D.M."/>
            <person name="Sun L."/>
            <person name="Toyonaga M."/>
            <person name="Kuroda K."/>
            <person name="Ohashi A."/>
            <person name="Cruz R."/>
            <person name="Yamaguchi T."/>
            <person name="Sekiguchi Y."/>
        </authorList>
    </citation>
    <scope>NUCLEOTIDE SEQUENCE [LARGE SCALE GENOMIC DNA]</scope>
    <source>
        <strain evidence="5">TC1</strain>
    </source>
</reference>
<dbReference type="InterPro" id="IPR001131">
    <property type="entry name" value="Peptidase_M24B_aminopep-P_CS"/>
</dbReference>
<dbReference type="Gene3D" id="3.90.230.10">
    <property type="entry name" value="Creatinase/methionine aminopeptidase superfamily"/>
    <property type="match status" value="1"/>
</dbReference>
<dbReference type="Pfam" id="PF00557">
    <property type="entry name" value="Peptidase_M24"/>
    <property type="match status" value="1"/>
</dbReference>
<dbReference type="InterPro" id="IPR036005">
    <property type="entry name" value="Creatinase/aminopeptidase-like"/>
</dbReference>
<keyword evidence="6" id="KW-1185">Reference proteome</keyword>
<dbReference type="STRING" id="1678840.ATC1_131157"/>
<evidence type="ECO:0000313" key="6">
    <source>
        <dbReference type="Proteomes" id="UP000053370"/>
    </source>
</evidence>
<dbReference type="PANTHER" id="PTHR46112:SF2">
    <property type="entry name" value="XAA-PRO AMINOPEPTIDASE P-RELATED"/>
    <property type="match status" value="1"/>
</dbReference>
<protein>
    <submittedName>
        <fullName evidence="5">Xaa-Pro aminopeptidase</fullName>
    </submittedName>
</protein>
<gene>
    <name evidence="5" type="ORF">ATC1_131157</name>
</gene>
<feature type="domain" description="Peptidase M24" evidence="4">
    <location>
        <begin position="162"/>
        <end position="392"/>
    </location>
</feature>
<evidence type="ECO:0000313" key="5">
    <source>
        <dbReference type="EMBL" id="GAP41173.1"/>
    </source>
</evidence>
<dbReference type="SUPFAM" id="SSF55920">
    <property type="entry name" value="Creatinase/aminopeptidase"/>
    <property type="match status" value="1"/>
</dbReference>
<keyword evidence="1 3" id="KW-0479">Metal-binding</keyword>
<dbReference type="GO" id="GO:0004177">
    <property type="term" value="F:aminopeptidase activity"/>
    <property type="evidence" value="ECO:0007669"/>
    <property type="project" value="UniProtKB-KW"/>
</dbReference>
<evidence type="ECO:0000256" key="2">
    <source>
        <dbReference type="ARBA" id="ARBA00022801"/>
    </source>
</evidence>
<evidence type="ECO:0000256" key="3">
    <source>
        <dbReference type="RuleBase" id="RU000590"/>
    </source>
</evidence>
<organism evidence="5">
    <name type="scientific">Flexilinea flocculi</name>
    <dbReference type="NCBI Taxonomy" id="1678840"/>
    <lineage>
        <taxon>Bacteria</taxon>
        <taxon>Bacillati</taxon>
        <taxon>Chloroflexota</taxon>
        <taxon>Anaerolineae</taxon>
        <taxon>Anaerolineales</taxon>
        <taxon>Anaerolineaceae</taxon>
        <taxon>Flexilinea</taxon>
    </lineage>
</organism>
<sequence>MKSEINRLLHEKNLDAIVISGSGSHNAPLKYFTKDAFFTHAQIVIIRDQDPVLFYRPMERDNAERTGFKKICYDSFPQKDFYTISKGNSNLANALELQSMFRSLGFIKGRAAFCGQLEFGTHLAMLQEFQRLMPEIEIAGSEGIEILNQARFTKDESELAAIRKMGEIVVKIAGRVEQYIQSNYLKNGILVDQNELPVTIGMIKKSINMWLTELGAENPNGTIFSMGRDAGVPHNEGNDDAVIEAGKSIVFDFFPCETGGGYFYDFTRTWCIGYASQEIEKAYEQVRFVDDAVLKDICPGKSLKELQHLTCRLFREMGHQTIEDHPGTQEGYVHSVSHGLGLNVHERPFSGISASDADVILPGTVFTVEPGLYYPEIENPFGVRIEDTIYIDNDGNAQYFVQYPYHLVIPVKQLEK</sequence>
<dbReference type="GO" id="GO:0046872">
    <property type="term" value="F:metal ion binding"/>
    <property type="evidence" value="ECO:0007669"/>
    <property type="project" value="UniProtKB-KW"/>
</dbReference>
<comment type="similarity">
    <text evidence="3">Belongs to the peptidase M24B family.</text>
</comment>
<dbReference type="OrthoDB" id="9761809at2"/>
<keyword evidence="5" id="KW-0645">Protease</keyword>
<dbReference type="AlphaFoldDB" id="A0A0S7BL27"/>
<dbReference type="PROSITE" id="PS00491">
    <property type="entry name" value="PROLINE_PEPTIDASE"/>
    <property type="match status" value="1"/>
</dbReference>
<dbReference type="InterPro" id="IPR050659">
    <property type="entry name" value="Peptidase_M24B"/>
</dbReference>
<keyword evidence="2" id="KW-0378">Hydrolase</keyword>
<dbReference type="InterPro" id="IPR000994">
    <property type="entry name" value="Pept_M24"/>
</dbReference>
<dbReference type="RefSeq" id="WP_062281866.1">
    <property type="nucleotide sequence ID" value="NZ_DF968181.1"/>
</dbReference>
<accession>A0A0S7BL27</accession>
<evidence type="ECO:0000256" key="1">
    <source>
        <dbReference type="ARBA" id="ARBA00022723"/>
    </source>
</evidence>
<name>A0A0S7BL27_9CHLR</name>
<dbReference type="PANTHER" id="PTHR46112">
    <property type="entry name" value="AMINOPEPTIDASE"/>
    <property type="match status" value="1"/>
</dbReference>
<proteinExistence type="inferred from homology"/>
<keyword evidence="5" id="KW-0031">Aminopeptidase</keyword>
<dbReference type="EMBL" id="DF968181">
    <property type="protein sequence ID" value="GAP41173.1"/>
    <property type="molecule type" value="Genomic_DNA"/>
</dbReference>